<accession>L0DBV7</accession>
<dbReference type="KEGG" id="saci:Sinac_1987"/>
<feature type="compositionally biased region" description="Polar residues" evidence="1">
    <location>
        <begin position="28"/>
        <end position="51"/>
    </location>
</feature>
<reference evidence="2 3" key="1">
    <citation type="submission" date="2012-02" db="EMBL/GenBank/DDBJ databases">
        <title>Complete sequence of chromosome of Singulisphaera acidiphila DSM 18658.</title>
        <authorList>
            <consortium name="US DOE Joint Genome Institute (JGI-PGF)"/>
            <person name="Lucas S."/>
            <person name="Copeland A."/>
            <person name="Lapidus A."/>
            <person name="Glavina del Rio T."/>
            <person name="Dalin E."/>
            <person name="Tice H."/>
            <person name="Bruce D."/>
            <person name="Goodwin L."/>
            <person name="Pitluck S."/>
            <person name="Peters L."/>
            <person name="Ovchinnikova G."/>
            <person name="Chertkov O."/>
            <person name="Kyrpides N."/>
            <person name="Mavromatis K."/>
            <person name="Ivanova N."/>
            <person name="Brettin T."/>
            <person name="Detter J.C."/>
            <person name="Han C."/>
            <person name="Larimer F."/>
            <person name="Land M."/>
            <person name="Hauser L."/>
            <person name="Markowitz V."/>
            <person name="Cheng J.-F."/>
            <person name="Hugenholtz P."/>
            <person name="Woyke T."/>
            <person name="Wu D."/>
            <person name="Tindall B."/>
            <person name="Pomrenke H."/>
            <person name="Brambilla E."/>
            <person name="Klenk H.-P."/>
            <person name="Eisen J.A."/>
        </authorList>
    </citation>
    <scope>NUCLEOTIDE SEQUENCE [LARGE SCALE GENOMIC DNA]</scope>
    <source>
        <strain evidence="3">ATCC BAA-1392 / DSM 18658 / VKM B-2454 / MOB10</strain>
    </source>
</reference>
<dbReference type="HOGENOM" id="CLU_3103828_0_0_0"/>
<feature type="region of interest" description="Disordered" evidence="1">
    <location>
        <begin position="1"/>
        <end position="51"/>
    </location>
</feature>
<gene>
    <name evidence="2" type="ordered locus">Sinac_1987</name>
</gene>
<dbReference type="EMBL" id="CP003364">
    <property type="protein sequence ID" value="AGA26340.1"/>
    <property type="molecule type" value="Genomic_DNA"/>
</dbReference>
<sequence>MPDKASTCQRLRDGLPHQMALSIRRPKQQTAPTKSSPGVGDQWNQASVERV</sequence>
<name>L0DBV7_SINAD</name>
<proteinExistence type="predicted"/>
<organism evidence="2 3">
    <name type="scientific">Singulisphaera acidiphila (strain ATCC BAA-1392 / DSM 18658 / VKM B-2454 / MOB10)</name>
    <dbReference type="NCBI Taxonomy" id="886293"/>
    <lineage>
        <taxon>Bacteria</taxon>
        <taxon>Pseudomonadati</taxon>
        <taxon>Planctomycetota</taxon>
        <taxon>Planctomycetia</taxon>
        <taxon>Isosphaerales</taxon>
        <taxon>Isosphaeraceae</taxon>
        <taxon>Singulisphaera</taxon>
    </lineage>
</organism>
<dbReference type="RefSeq" id="WP_015245507.1">
    <property type="nucleotide sequence ID" value="NC_019892.1"/>
</dbReference>
<evidence type="ECO:0000313" key="2">
    <source>
        <dbReference type="EMBL" id="AGA26340.1"/>
    </source>
</evidence>
<evidence type="ECO:0000256" key="1">
    <source>
        <dbReference type="SAM" id="MobiDB-lite"/>
    </source>
</evidence>
<dbReference type="Proteomes" id="UP000010798">
    <property type="component" value="Chromosome"/>
</dbReference>
<keyword evidence="3" id="KW-1185">Reference proteome</keyword>
<evidence type="ECO:0000313" key="3">
    <source>
        <dbReference type="Proteomes" id="UP000010798"/>
    </source>
</evidence>
<dbReference type="AlphaFoldDB" id="L0DBV7"/>
<protein>
    <submittedName>
        <fullName evidence="2">Uncharacterized protein</fullName>
    </submittedName>
</protein>